<comment type="caution">
    <text evidence="3">The sequence shown here is derived from an EMBL/GenBank/DDBJ whole genome shotgun (WGS) entry which is preliminary data.</text>
</comment>
<feature type="chain" id="PRO_5030071916" description="Carboxypeptidase regulatory-like domain-containing protein" evidence="2">
    <location>
        <begin position="21"/>
        <end position="138"/>
    </location>
</feature>
<feature type="signal peptide" evidence="2">
    <location>
        <begin position="1"/>
        <end position="20"/>
    </location>
</feature>
<keyword evidence="2" id="KW-0732">Signal</keyword>
<evidence type="ECO:0008006" key="5">
    <source>
        <dbReference type="Google" id="ProtNLM"/>
    </source>
</evidence>
<proteinExistence type="predicted"/>
<evidence type="ECO:0000313" key="4">
    <source>
        <dbReference type="Proteomes" id="UP000266178"/>
    </source>
</evidence>
<keyword evidence="4" id="KW-1185">Reference proteome</keyword>
<dbReference type="Proteomes" id="UP000266178">
    <property type="component" value="Unassembled WGS sequence"/>
</dbReference>
<dbReference type="AlphaFoldDB" id="A0A399FBX7"/>
<evidence type="ECO:0000313" key="3">
    <source>
        <dbReference type="EMBL" id="RIH93718.1"/>
    </source>
</evidence>
<accession>A0A399FBX7</accession>
<evidence type="ECO:0000256" key="1">
    <source>
        <dbReference type="SAM" id="MobiDB-lite"/>
    </source>
</evidence>
<sequence length="138" mass="13563">MKQLFAVLAGALVVAMTACGGGGAGGGVPDDAIQGRVSLLGGSAKGTQVIACTLEGDTCNLGGTAEAGSDGSYRIPGLKSGQKYVVLGLLDADNDGQPDYGGVYGGPSNPTQVSPPKGGVDFTLSAGSSQSLRPSFKR</sequence>
<dbReference type="PROSITE" id="PS51257">
    <property type="entry name" value="PROKAR_LIPOPROTEIN"/>
    <property type="match status" value="1"/>
</dbReference>
<feature type="compositionally biased region" description="Polar residues" evidence="1">
    <location>
        <begin position="125"/>
        <end position="138"/>
    </location>
</feature>
<reference evidence="3 4" key="1">
    <citation type="submission" date="2018-08" db="EMBL/GenBank/DDBJ databases">
        <title>Meiothermus granaticius genome AF-68 sequencing project.</title>
        <authorList>
            <person name="Da Costa M.S."/>
            <person name="Albuquerque L."/>
            <person name="Raposo P."/>
            <person name="Froufe H.J.C."/>
            <person name="Barroso C.S."/>
            <person name="Egas C."/>
        </authorList>
    </citation>
    <scope>NUCLEOTIDE SEQUENCE [LARGE SCALE GENOMIC DNA]</scope>
    <source>
        <strain evidence="3 4">AF-68</strain>
    </source>
</reference>
<gene>
    <name evidence="3" type="ORF">Mgrana_00301</name>
</gene>
<feature type="region of interest" description="Disordered" evidence="1">
    <location>
        <begin position="98"/>
        <end position="138"/>
    </location>
</feature>
<organism evidence="3 4">
    <name type="scientific">Meiothermus granaticius NBRC 107808</name>
    <dbReference type="NCBI Taxonomy" id="1227551"/>
    <lineage>
        <taxon>Bacteria</taxon>
        <taxon>Thermotogati</taxon>
        <taxon>Deinococcota</taxon>
        <taxon>Deinococci</taxon>
        <taxon>Thermales</taxon>
        <taxon>Thermaceae</taxon>
        <taxon>Meiothermus</taxon>
    </lineage>
</organism>
<dbReference type="RefSeq" id="WP_119355834.1">
    <property type="nucleotide sequence ID" value="NZ_BJXM01000002.1"/>
</dbReference>
<name>A0A399FBX7_9DEIN</name>
<evidence type="ECO:0000256" key="2">
    <source>
        <dbReference type="SAM" id="SignalP"/>
    </source>
</evidence>
<dbReference type="EMBL" id="QWLB01000003">
    <property type="protein sequence ID" value="RIH93718.1"/>
    <property type="molecule type" value="Genomic_DNA"/>
</dbReference>
<protein>
    <recommendedName>
        <fullName evidence="5">Carboxypeptidase regulatory-like domain-containing protein</fullName>
    </recommendedName>
</protein>
<dbReference type="OrthoDB" id="27176at2"/>